<keyword evidence="1" id="KW-1133">Transmembrane helix</keyword>
<dbReference type="InterPro" id="IPR012334">
    <property type="entry name" value="Pectin_lyas_fold"/>
</dbReference>
<keyword evidence="1" id="KW-0812">Transmembrane</keyword>
<name>A9A023_DESOH</name>
<dbReference type="Proteomes" id="UP000008561">
    <property type="component" value="Chromosome"/>
</dbReference>
<proteinExistence type="predicted"/>
<reference evidence="2 3" key="1">
    <citation type="submission" date="2007-10" db="EMBL/GenBank/DDBJ databases">
        <title>Complete sequence of Desulfococcus oleovorans Hxd3.</title>
        <authorList>
            <consortium name="US DOE Joint Genome Institute"/>
            <person name="Copeland A."/>
            <person name="Lucas S."/>
            <person name="Lapidus A."/>
            <person name="Barry K."/>
            <person name="Glavina del Rio T."/>
            <person name="Dalin E."/>
            <person name="Tice H."/>
            <person name="Pitluck S."/>
            <person name="Kiss H."/>
            <person name="Brettin T."/>
            <person name="Bruce D."/>
            <person name="Detter J.C."/>
            <person name="Han C."/>
            <person name="Schmutz J."/>
            <person name="Larimer F."/>
            <person name="Land M."/>
            <person name="Hauser L."/>
            <person name="Kyrpides N."/>
            <person name="Kim E."/>
            <person name="Wawrik B."/>
            <person name="Richardson P."/>
        </authorList>
    </citation>
    <scope>NUCLEOTIDE SEQUENCE [LARGE SCALE GENOMIC DNA]</scope>
    <source>
        <strain evidence="3">DSM 6200 / JCM 39069 / Hxd3</strain>
    </source>
</reference>
<dbReference type="PROSITE" id="PS51257">
    <property type="entry name" value="PROKAR_LIPOPROTEIN"/>
    <property type="match status" value="1"/>
</dbReference>
<dbReference type="HOGENOM" id="CLU_392668_0_0_7"/>
<feature type="transmembrane region" description="Helical" evidence="1">
    <location>
        <begin position="7"/>
        <end position="28"/>
    </location>
</feature>
<dbReference type="eggNOG" id="ENOG5033SIS">
    <property type="taxonomic scope" value="Bacteria"/>
</dbReference>
<dbReference type="AlphaFoldDB" id="A9A023"/>
<accession>A9A023</accession>
<dbReference type="SUPFAM" id="SSF51126">
    <property type="entry name" value="Pectin lyase-like"/>
    <property type="match status" value="1"/>
</dbReference>
<protein>
    <recommendedName>
        <fullName evidence="4">Right handed beta helix domain-containing protein</fullName>
    </recommendedName>
</protein>
<keyword evidence="1" id="KW-0472">Membrane</keyword>
<evidence type="ECO:0000313" key="2">
    <source>
        <dbReference type="EMBL" id="ABW67423.1"/>
    </source>
</evidence>
<dbReference type="KEGG" id="dol:Dole_1619"/>
<dbReference type="InterPro" id="IPR011050">
    <property type="entry name" value="Pectin_lyase_fold/virulence"/>
</dbReference>
<dbReference type="RefSeq" id="WP_012175039.1">
    <property type="nucleotide sequence ID" value="NC_009943.1"/>
</dbReference>
<dbReference type="STRING" id="96561.Dole_1619"/>
<evidence type="ECO:0008006" key="4">
    <source>
        <dbReference type="Google" id="ProtNLM"/>
    </source>
</evidence>
<dbReference type="Gene3D" id="2.160.20.10">
    <property type="entry name" value="Single-stranded right-handed beta-helix, Pectin lyase-like"/>
    <property type="match status" value="1"/>
</dbReference>
<organism evidence="2 3">
    <name type="scientific">Desulfosudis oleivorans (strain DSM 6200 / JCM 39069 / Hxd3)</name>
    <name type="common">Desulfococcus oleovorans</name>
    <dbReference type="NCBI Taxonomy" id="96561"/>
    <lineage>
        <taxon>Bacteria</taxon>
        <taxon>Pseudomonadati</taxon>
        <taxon>Thermodesulfobacteriota</taxon>
        <taxon>Desulfobacteria</taxon>
        <taxon>Desulfobacterales</taxon>
        <taxon>Desulfosudaceae</taxon>
        <taxon>Desulfosudis</taxon>
    </lineage>
</organism>
<dbReference type="OrthoDB" id="5413007at2"/>
<sequence length="702" mass="74014">MKQKKNFFHTVCHGCLAIVVLTGLMVVMGTGCDSGGGYVPPEKAVPSPSEPSEPVEPALPDIVVNTLADAEMAEAETVTLRSALAMAQSGQKIVFDPSLNGGTIELSVVGQAHTVLVGEWMEMETDPDTGIPVSVLKGYVERDYGPSALYAARDVVIDASALPAGITIRCGDGIEARVLAVYGDLTMTNVTVTGGRSVASLDIDPGNSSSQTATLARGGGVAVWGLARLSNCTIYGNLCDKSADTYPERDQGAFGGGIYADVVELTDCVVSGNVCLGSGTSGGGVFAVGGAAHPLRQSLLERCAVTGNRLTAKTAYGAGVYSDGGGIGNSKTLKLVNCTVAWNVVDGEFSPYGYWRGGGIYMSNGNMELQSCTIVDNHVSGYWREDLLGKCSLAGGVAATIGLAHAAERMTIGHSIIAGNTVTDNSGGGTWDQDIFTGSLLYFESRGYNRIGVIDFSQMLVPVGELGWRSLCRKHYPKAGDIGGVHMDDVVDTGTGMAFSPFIDSEGHNLGNAVVLFYQPAGSAVDRIPGSAYLVPEVFAQYETRSGEDNFLEIFLDRVEKNIVGSGSGFAAAFISDFNDYLAGEDYEDPSGNPIDTVADIAFFGPGDTWVKEPENFPLILFWHAFDDALKDAVPSLGDELIGDDQWLALFPASGNLSENPGISFYIATYSSEFYWLTGTDQNQRPRPVNDFGDIGAIEAAL</sequence>
<evidence type="ECO:0000256" key="1">
    <source>
        <dbReference type="SAM" id="Phobius"/>
    </source>
</evidence>
<dbReference type="EMBL" id="CP000859">
    <property type="protein sequence ID" value="ABW67423.1"/>
    <property type="molecule type" value="Genomic_DNA"/>
</dbReference>
<gene>
    <name evidence="2" type="ordered locus">Dole_1619</name>
</gene>
<evidence type="ECO:0000313" key="3">
    <source>
        <dbReference type="Proteomes" id="UP000008561"/>
    </source>
</evidence>
<keyword evidence="3" id="KW-1185">Reference proteome</keyword>